<dbReference type="Proteomes" id="UP001460270">
    <property type="component" value="Unassembled WGS sequence"/>
</dbReference>
<keyword evidence="3" id="KW-1185">Reference proteome</keyword>
<gene>
    <name evidence="2" type="ORF">WMY93_025114</name>
</gene>
<evidence type="ECO:0000313" key="3">
    <source>
        <dbReference type="Proteomes" id="UP001460270"/>
    </source>
</evidence>
<dbReference type="AlphaFoldDB" id="A0AAW0N5Y3"/>
<name>A0AAW0N5Y3_9GOBI</name>
<comment type="caution">
    <text evidence="2">The sequence shown here is derived from an EMBL/GenBank/DDBJ whole genome shotgun (WGS) entry which is preliminary data.</text>
</comment>
<feature type="compositionally biased region" description="Basic residues" evidence="1">
    <location>
        <begin position="33"/>
        <end position="49"/>
    </location>
</feature>
<evidence type="ECO:0000313" key="2">
    <source>
        <dbReference type="EMBL" id="KAK7889554.1"/>
    </source>
</evidence>
<feature type="region of interest" description="Disordered" evidence="1">
    <location>
        <begin position="1"/>
        <end position="54"/>
    </location>
</feature>
<accession>A0AAW0N5Y3</accession>
<reference evidence="3" key="1">
    <citation type="submission" date="2024-04" db="EMBL/GenBank/DDBJ databases">
        <title>Salinicola lusitanus LLJ914,a marine bacterium isolated from the Okinawa Trough.</title>
        <authorList>
            <person name="Li J."/>
        </authorList>
    </citation>
    <scope>NUCLEOTIDE SEQUENCE [LARGE SCALE GENOMIC DNA]</scope>
</reference>
<organism evidence="2 3">
    <name type="scientific">Mugilogobius chulae</name>
    <name type="common">yellowstripe goby</name>
    <dbReference type="NCBI Taxonomy" id="88201"/>
    <lineage>
        <taxon>Eukaryota</taxon>
        <taxon>Metazoa</taxon>
        <taxon>Chordata</taxon>
        <taxon>Craniata</taxon>
        <taxon>Vertebrata</taxon>
        <taxon>Euteleostomi</taxon>
        <taxon>Actinopterygii</taxon>
        <taxon>Neopterygii</taxon>
        <taxon>Teleostei</taxon>
        <taxon>Neoteleostei</taxon>
        <taxon>Acanthomorphata</taxon>
        <taxon>Gobiaria</taxon>
        <taxon>Gobiiformes</taxon>
        <taxon>Gobioidei</taxon>
        <taxon>Gobiidae</taxon>
        <taxon>Gobionellinae</taxon>
        <taxon>Mugilogobius</taxon>
    </lineage>
</organism>
<proteinExistence type="predicted"/>
<evidence type="ECO:0000256" key="1">
    <source>
        <dbReference type="SAM" id="MobiDB-lite"/>
    </source>
</evidence>
<dbReference type="EMBL" id="JBBPFD010000018">
    <property type="protein sequence ID" value="KAK7889554.1"/>
    <property type="molecule type" value="Genomic_DNA"/>
</dbReference>
<protein>
    <submittedName>
        <fullName evidence="2">Uncharacterized protein</fullName>
    </submittedName>
</protein>
<sequence>MKELPAPTFEGETKPEVDNAVPLDDQNSQNAWPKKKRKKRRKKRRKHQDKNRELQPRHLSLRLWWFHCQEEEELLSEGLLLAEESELFQLLQL</sequence>